<reference evidence="4" key="1">
    <citation type="submission" date="2006-01" db="EMBL/GenBank/DDBJ databases">
        <authorList>
            <person name="Lindblad-Toh K."/>
            <person name="Mauceli E."/>
            <person name="Grabherr M."/>
            <person name="Chang J.L."/>
            <person name="Lander E.S."/>
        </authorList>
    </citation>
    <scope>NUCLEOTIDE SEQUENCE [LARGE SCALE GENOMIC DNA]</scope>
</reference>
<dbReference type="GO" id="GO:0009897">
    <property type="term" value="C:external side of plasma membrane"/>
    <property type="evidence" value="ECO:0007669"/>
    <property type="project" value="TreeGrafter"/>
</dbReference>
<dbReference type="InterPro" id="IPR001039">
    <property type="entry name" value="MHC_I_a_a1/a2"/>
</dbReference>
<dbReference type="Pfam" id="PF00129">
    <property type="entry name" value="MHC_I"/>
    <property type="match status" value="1"/>
</dbReference>
<dbReference type="PANTHER" id="PTHR16675">
    <property type="entry name" value="MHC CLASS I-RELATED"/>
    <property type="match status" value="1"/>
</dbReference>
<sequence>VGLLDEVEMFHYDSNTRRAEPRQDWMSRVTEDDPQYWKSETETFMGTQQVYKVDIETVKRRFNQTGGVHIVQLMIGCEWDDVTNEVKGYNQYGYDGEDFISFDLQTEQWIAPKQQAVLTKQKWDHDRALKAHDKNYLTHVCPEWL</sequence>
<keyword evidence="1" id="KW-0325">Glycoprotein</keyword>
<dbReference type="InterPro" id="IPR050208">
    <property type="entry name" value="MHC_class-I_related"/>
</dbReference>
<dbReference type="InterPro" id="IPR011162">
    <property type="entry name" value="MHC_I/II-like_Ag-recog"/>
</dbReference>
<dbReference type="InterPro" id="IPR011161">
    <property type="entry name" value="MHC_I-like_Ag-recog"/>
</dbReference>
<dbReference type="GO" id="GO:0006955">
    <property type="term" value="P:immune response"/>
    <property type="evidence" value="ECO:0007669"/>
    <property type="project" value="TreeGrafter"/>
</dbReference>
<dbReference type="Bgee" id="ENSGACG00000000122">
    <property type="expression patterns" value="Expressed in intestinal epithelial cell and 12 other cell types or tissues"/>
</dbReference>
<dbReference type="GO" id="GO:0005615">
    <property type="term" value="C:extracellular space"/>
    <property type="evidence" value="ECO:0007669"/>
    <property type="project" value="TreeGrafter"/>
</dbReference>
<dbReference type="SUPFAM" id="SSF54452">
    <property type="entry name" value="MHC antigen-recognition domain"/>
    <property type="match status" value="1"/>
</dbReference>
<comment type="similarity">
    <text evidence="2">Belongs to the MHC class I family.</text>
</comment>
<dbReference type="Gene3D" id="3.30.500.10">
    <property type="entry name" value="MHC class I-like antigen recognition-like"/>
    <property type="match status" value="1"/>
</dbReference>
<feature type="domain" description="MHC class I-like antigen recognition-like" evidence="3">
    <location>
        <begin position="1"/>
        <end position="145"/>
    </location>
</feature>
<accession>G3N4D9</accession>
<protein>
    <recommendedName>
        <fullName evidence="3">MHC class I-like antigen recognition-like domain-containing protein</fullName>
    </recommendedName>
</protein>
<evidence type="ECO:0000313" key="4">
    <source>
        <dbReference type="Ensembl" id="ENSGACP00000000159.1"/>
    </source>
</evidence>
<dbReference type="InterPro" id="IPR037055">
    <property type="entry name" value="MHC_I-like_Ag-recog_sf"/>
</dbReference>
<evidence type="ECO:0000259" key="3">
    <source>
        <dbReference type="Pfam" id="PF00129"/>
    </source>
</evidence>
<organism evidence="4">
    <name type="scientific">Gasterosteus aculeatus</name>
    <name type="common">Three-spined stickleback</name>
    <dbReference type="NCBI Taxonomy" id="69293"/>
    <lineage>
        <taxon>Eukaryota</taxon>
        <taxon>Metazoa</taxon>
        <taxon>Chordata</taxon>
        <taxon>Craniata</taxon>
        <taxon>Vertebrata</taxon>
        <taxon>Euteleostomi</taxon>
        <taxon>Actinopterygii</taxon>
        <taxon>Neopterygii</taxon>
        <taxon>Teleostei</taxon>
        <taxon>Neoteleostei</taxon>
        <taxon>Acanthomorphata</taxon>
        <taxon>Eupercaria</taxon>
        <taxon>Perciformes</taxon>
        <taxon>Cottioidei</taxon>
        <taxon>Gasterosteales</taxon>
        <taxon>Gasterosteidae</taxon>
        <taxon>Gasterosteus</taxon>
    </lineage>
</organism>
<dbReference type="AlphaFoldDB" id="G3N4D9"/>
<dbReference type="Ensembl" id="ENSGACT00000000159.1">
    <property type="protein sequence ID" value="ENSGACP00000000159.1"/>
    <property type="gene ID" value="ENSGACG00000000122.1"/>
</dbReference>
<dbReference type="PRINTS" id="PR01638">
    <property type="entry name" value="MHCCLASSI"/>
</dbReference>
<evidence type="ECO:0000256" key="2">
    <source>
        <dbReference type="RuleBase" id="RU004439"/>
    </source>
</evidence>
<dbReference type="FunFam" id="3.30.500.10:FF:000001">
    <property type="entry name" value="H-2 class I histocompatibility antigen, alpha chain"/>
    <property type="match status" value="1"/>
</dbReference>
<reference evidence="4" key="2">
    <citation type="submission" date="2024-04" db="UniProtKB">
        <authorList>
            <consortium name="Ensembl"/>
        </authorList>
    </citation>
    <scope>IDENTIFICATION</scope>
</reference>
<dbReference type="PANTHER" id="PTHR16675:SF237">
    <property type="entry name" value="MHC CLASS I ANTIGEN TRANSCRIPT VARIANT 1-RELATED"/>
    <property type="match status" value="1"/>
</dbReference>
<proteinExistence type="inferred from homology"/>
<name>G3N4D9_GASAC</name>
<evidence type="ECO:0000256" key="1">
    <source>
        <dbReference type="ARBA" id="ARBA00023180"/>
    </source>
</evidence>